<dbReference type="Pfam" id="PF13556">
    <property type="entry name" value="HTH_30"/>
    <property type="match status" value="1"/>
</dbReference>
<name>A0A3A5MBN4_9MICO</name>
<dbReference type="InterPro" id="IPR051448">
    <property type="entry name" value="CdaR-like_regulators"/>
</dbReference>
<organism evidence="3 4">
    <name type="scientific">Cryobacterium melibiosiphilum</name>
    <dbReference type="NCBI Taxonomy" id="995039"/>
    <lineage>
        <taxon>Bacteria</taxon>
        <taxon>Bacillati</taxon>
        <taxon>Actinomycetota</taxon>
        <taxon>Actinomycetes</taxon>
        <taxon>Micrococcales</taxon>
        <taxon>Microbacteriaceae</taxon>
        <taxon>Cryobacterium</taxon>
    </lineage>
</organism>
<evidence type="ECO:0000313" key="3">
    <source>
        <dbReference type="EMBL" id="RJT85759.1"/>
    </source>
</evidence>
<dbReference type="AlphaFoldDB" id="A0A3A5MBN4"/>
<dbReference type="InterPro" id="IPR025736">
    <property type="entry name" value="PucR_C-HTH_dom"/>
</dbReference>
<reference evidence="3 4" key="1">
    <citation type="submission" date="2018-09" db="EMBL/GenBank/DDBJ databases">
        <title>Novel species of Cryobacterium.</title>
        <authorList>
            <person name="Liu Q."/>
            <person name="Xin Y.-H."/>
        </authorList>
    </citation>
    <scope>NUCLEOTIDE SEQUENCE [LARGE SCALE GENOMIC DNA]</scope>
    <source>
        <strain evidence="3 4">Hh39</strain>
    </source>
</reference>
<evidence type="ECO:0000259" key="2">
    <source>
        <dbReference type="Pfam" id="PF13556"/>
    </source>
</evidence>
<feature type="domain" description="Purine catabolism PurC-like" evidence="1">
    <location>
        <begin position="36"/>
        <end position="145"/>
    </location>
</feature>
<dbReference type="InterPro" id="IPR042070">
    <property type="entry name" value="PucR_C-HTH_sf"/>
</dbReference>
<comment type="caution">
    <text evidence="3">The sequence shown here is derived from an EMBL/GenBank/DDBJ whole genome shotgun (WGS) entry which is preliminary data.</text>
</comment>
<evidence type="ECO:0000259" key="1">
    <source>
        <dbReference type="Pfam" id="PF07905"/>
    </source>
</evidence>
<keyword evidence="4" id="KW-1185">Reference proteome</keyword>
<dbReference type="OrthoDB" id="8450798at2"/>
<dbReference type="Gene3D" id="1.10.10.2840">
    <property type="entry name" value="PucR C-terminal helix-turn-helix domain"/>
    <property type="match status" value="1"/>
</dbReference>
<protein>
    <submittedName>
        <fullName evidence="3">PucR family transcriptional regulator</fullName>
    </submittedName>
</protein>
<dbReference type="Pfam" id="PF07905">
    <property type="entry name" value="PucR"/>
    <property type="match status" value="1"/>
</dbReference>
<dbReference type="InterPro" id="IPR012914">
    <property type="entry name" value="PucR_dom"/>
</dbReference>
<dbReference type="Proteomes" id="UP000272015">
    <property type="component" value="Unassembled WGS sequence"/>
</dbReference>
<dbReference type="EMBL" id="QZVS01000095">
    <property type="protein sequence ID" value="RJT85759.1"/>
    <property type="molecule type" value="Genomic_DNA"/>
</dbReference>
<gene>
    <name evidence="3" type="ORF">D6T64_19045</name>
</gene>
<sequence length="549" mass="57671">MPTLRRLLTRPELALTLLAPDSLDPEVLPAEPAVPAEGVDASVVWVHSSDLLDPTPFLAAGHLLLTTGTQFGTGDVVDDAEADARYADYVDRLQACGVVALGFGTEVVRAGTPQPLIDACRARGLPLFEVPFRIPFIAVERAAGDLIAEERYARSTWALAAQHAIALAALRPDGLGATLAELSRQLDHWVALFDASGKLDRVFPESSLAATSARGLALESLQRDAARLLSAGKRASSSVIAGGETLTLQTLGRPGALRGVLALGGTTALDRASHSVVTSVIALAGLSLEQNATLGRAVGHLRSGLLRTLLLGDLDLVQGVAEQLWGALPPSPVRVVSVQVAANRRDALTEWLELRVETRPGTLFFALLDDSVVLCVEADDRALVAEACSRFEAWAGISDPSGYDGLPGALAQSGQALDRAAEVQPGMVEFAAIARQGVLALLAGTDAREIGLAALAPLLAHDTEHGSGLVPTLRVWLEHNGQYGAVATLLGVHRHTIRARIGQIETLTGRDLSGFPARADLWAALLATDPGEAPQGRGSRSLDRDVFAK</sequence>
<accession>A0A3A5MBN4</accession>
<feature type="domain" description="PucR C-terminal helix-turn-helix" evidence="2">
    <location>
        <begin position="469"/>
        <end position="527"/>
    </location>
</feature>
<dbReference type="PANTHER" id="PTHR33744:SF1">
    <property type="entry name" value="DNA-BINDING TRANSCRIPTIONAL ACTIVATOR ADER"/>
    <property type="match status" value="1"/>
</dbReference>
<proteinExistence type="predicted"/>
<dbReference type="PANTHER" id="PTHR33744">
    <property type="entry name" value="CARBOHYDRATE DIACID REGULATOR"/>
    <property type="match status" value="1"/>
</dbReference>
<evidence type="ECO:0000313" key="4">
    <source>
        <dbReference type="Proteomes" id="UP000272015"/>
    </source>
</evidence>